<evidence type="ECO:0000256" key="1">
    <source>
        <dbReference type="ARBA" id="ARBA00010136"/>
    </source>
</evidence>
<name>A0AAV4SQ60_CAEEX</name>
<feature type="domain" description="ERAP1-like C-terminal" evidence="2">
    <location>
        <begin position="1"/>
        <end position="134"/>
    </location>
</feature>
<evidence type="ECO:0000259" key="2">
    <source>
        <dbReference type="Pfam" id="PF11838"/>
    </source>
</evidence>
<protein>
    <submittedName>
        <fullName evidence="3">Aminopeptidase N</fullName>
    </submittedName>
</protein>
<accession>A0AAV4SQ60</accession>
<dbReference type="EMBL" id="BPLR01010059">
    <property type="protein sequence ID" value="GIY36508.1"/>
    <property type="molecule type" value="Genomic_DNA"/>
</dbReference>
<gene>
    <name evidence="3" type="primary">X975_24554</name>
    <name evidence="3" type="ORF">CEXT_675511</name>
</gene>
<dbReference type="Gene3D" id="1.25.50.20">
    <property type="match status" value="1"/>
</dbReference>
<dbReference type="GO" id="GO:0005615">
    <property type="term" value="C:extracellular space"/>
    <property type="evidence" value="ECO:0007669"/>
    <property type="project" value="TreeGrafter"/>
</dbReference>
<comment type="similarity">
    <text evidence="1">Belongs to the peptidase M1 family.</text>
</comment>
<organism evidence="3 4">
    <name type="scientific">Caerostris extrusa</name>
    <name type="common">Bark spider</name>
    <name type="synonym">Caerostris bankana</name>
    <dbReference type="NCBI Taxonomy" id="172846"/>
    <lineage>
        <taxon>Eukaryota</taxon>
        <taxon>Metazoa</taxon>
        <taxon>Ecdysozoa</taxon>
        <taxon>Arthropoda</taxon>
        <taxon>Chelicerata</taxon>
        <taxon>Arachnida</taxon>
        <taxon>Araneae</taxon>
        <taxon>Araneomorphae</taxon>
        <taxon>Entelegynae</taxon>
        <taxon>Araneoidea</taxon>
        <taxon>Araneidae</taxon>
        <taxon>Caerostris</taxon>
    </lineage>
</organism>
<keyword evidence="3" id="KW-0645">Protease</keyword>
<dbReference type="GO" id="GO:0005737">
    <property type="term" value="C:cytoplasm"/>
    <property type="evidence" value="ECO:0007669"/>
    <property type="project" value="TreeGrafter"/>
</dbReference>
<evidence type="ECO:0000313" key="4">
    <source>
        <dbReference type="Proteomes" id="UP001054945"/>
    </source>
</evidence>
<keyword evidence="3" id="KW-0031">Aminopeptidase</keyword>
<dbReference type="PANTHER" id="PTHR11533:SF294">
    <property type="entry name" value="THYROTROPIN-RELEASING HORMONE-DEGRADING ECTOENZYME"/>
    <property type="match status" value="1"/>
</dbReference>
<evidence type="ECO:0000313" key="3">
    <source>
        <dbReference type="EMBL" id="GIY36508.1"/>
    </source>
</evidence>
<dbReference type="AlphaFoldDB" id="A0AAV4SQ60"/>
<dbReference type="InterPro" id="IPR050344">
    <property type="entry name" value="Peptidase_M1_aminopeptidases"/>
</dbReference>
<keyword evidence="4" id="KW-1185">Reference proteome</keyword>
<proteinExistence type="inferred from homology"/>
<dbReference type="InterPro" id="IPR024571">
    <property type="entry name" value="ERAP1-like_C_dom"/>
</dbReference>
<dbReference type="GO" id="GO:0006508">
    <property type="term" value="P:proteolysis"/>
    <property type="evidence" value="ECO:0007669"/>
    <property type="project" value="TreeGrafter"/>
</dbReference>
<dbReference type="GO" id="GO:0043171">
    <property type="term" value="P:peptide catabolic process"/>
    <property type="evidence" value="ECO:0007669"/>
    <property type="project" value="TreeGrafter"/>
</dbReference>
<dbReference type="GO" id="GO:0042277">
    <property type="term" value="F:peptide binding"/>
    <property type="evidence" value="ECO:0007669"/>
    <property type="project" value="TreeGrafter"/>
</dbReference>
<reference evidence="3 4" key="1">
    <citation type="submission" date="2021-06" db="EMBL/GenBank/DDBJ databases">
        <title>Caerostris extrusa draft genome.</title>
        <authorList>
            <person name="Kono N."/>
            <person name="Arakawa K."/>
        </authorList>
    </citation>
    <scope>NUCLEOTIDE SEQUENCE [LARGE SCALE GENOMIC DNA]</scope>
</reference>
<dbReference type="GO" id="GO:0070006">
    <property type="term" value="F:metalloaminopeptidase activity"/>
    <property type="evidence" value="ECO:0007669"/>
    <property type="project" value="TreeGrafter"/>
</dbReference>
<sequence>MWQRYKVEQVASEKDKFMYALACAQEPWLLTRYLNWSLSSESGIRRQDGSYVFRSVGAKLYGRDLTFNYIRDKWNVIFDRYGKSFFAISGLLKSVTSSLNTPFELTQLKEFYQLHKNRLGTAKRAFQQSIEGAEANVRWMDGHYAHIVTWLQAK</sequence>
<dbReference type="PANTHER" id="PTHR11533">
    <property type="entry name" value="PROTEASE M1 ZINC METALLOPROTEASE"/>
    <property type="match status" value="1"/>
</dbReference>
<dbReference type="Pfam" id="PF11838">
    <property type="entry name" value="ERAP1_C"/>
    <property type="match status" value="1"/>
</dbReference>
<dbReference type="GO" id="GO:0008270">
    <property type="term" value="F:zinc ion binding"/>
    <property type="evidence" value="ECO:0007669"/>
    <property type="project" value="TreeGrafter"/>
</dbReference>
<dbReference type="GO" id="GO:0016020">
    <property type="term" value="C:membrane"/>
    <property type="evidence" value="ECO:0007669"/>
    <property type="project" value="TreeGrafter"/>
</dbReference>
<dbReference type="Proteomes" id="UP001054945">
    <property type="component" value="Unassembled WGS sequence"/>
</dbReference>
<comment type="caution">
    <text evidence="3">The sequence shown here is derived from an EMBL/GenBank/DDBJ whole genome shotgun (WGS) entry which is preliminary data.</text>
</comment>
<keyword evidence="3" id="KW-0378">Hydrolase</keyword>